<evidence type="ECO:0000313" key="2">
    <source>
        <dbReference type="EMBL" id="RJO79886.1"/>
    </source>
</evidence>
<evidence type="ECO:0000313" key="3">
    <source>
        <dbReference type="Proteomes" id="UP000266677"/>
    </source>
</evidence>
<dbReference type="InterPro" id="IPR045428">
    <property type="entry name" value="EACC1"/>
</dbReference>
<keyword evidence="1" id="KW-1133">Transmembrane helix</keyword>
<accession>A0A3A4KU16</accession>
<protein>
    <submittedName>
        <fullName evidence="2">Uncharacterized protein</fullName>
    </submittedName>
</protein>
<evidence type="ECO:0000256" key="1">
    <source>
        <dbReference type="SAM" id="Phobius"/>
    </source>
</evidence>
<reference evidence="2 3" key="1">
    <citation type="submission" date="2018-09" db="EMBL/GenBank/DDBJ databases">
        <title>YIM PH21274 draft genome.</title>
        <authorList>
            <person name="Miao C."/>
        </authorList>
    </citation>
    <scope>NUCLEOTIDE SEQUENCE [LARGE SCALE GENOMIC DNA]</scope>
    <source>
        <strain evidence="2 3">YIM PH 21724</strain>
    </source>
</reference>
<dbReference type="EMBL" id="QZFU01000006">
    <property type="protein sequence ID" value="RJO79886.1"/>
    <property type="molecule type" value="Genomic_DNA"/>
</dbReference>
<comment type="caution">
    <text evidence="2">The sequence shown here is derived from an EMBL/GenBank/DDBJ whole genome shotgun (WGS) entry which is preliminary data.</text>
</comment>
<organism evidence="2 3">
    <name type="scientific">Nocardia panacis</name>
    <dbReference type="NCBI Taxonomy" id="2340916"/>
    <lineage>
        <taxon>Bacteria</taxon>
        <taxon>Bacillati</taxon>
        <taxon>Actinomycetota</taxon>
        <taxon>Actinomycetes</taxon>
        <taxon>Mycobacteriales</taxon>
        <taxon>Nocardiaceae</taxon>
        <taxon>Nocardia</taxon>
    </lineage>
</organism>
<keyword evidence="1" id="KW-0472">Membrane</keyword>
<dbReference type="Proteomes" id="UP000266677">
    <property type="component" value="Unassembled WGS sequence"/>
</dbReference>
<proteinExistence type="predicted"/>
<feature type="transmembrane region" description="Helical" evidence="1">
    <location>
        <begin position="30"/>
        <end position="51"/>
    </location>
</feature>
<dbReference type="AlphaFoldDB" id="A0A3A4KU16"/>
<keyword evidence="1" id="KW-0812">Transmembrane</keyword>
<keyword evidence="3" id="KW-1185">Reference proteome</keyword>
<name>A0A3A4KU16_9NOCA</name>
<sequence>MRSLWGRLVAEDELRPRVASTEQAPEPGTLGSALGGLIFILTPSGLGILAARTLVTWIRSRVGDVTLRVTMPDGKHYELESTSVRKLDAAAIQALTESLAKVGGTDPAASE</sequence>
<dbReference type="Pfam" id="PF19953">
    <property type="entry name" value="EACC1"/>
    <property type="match status" value="1"/>
</dbReference>
<gene>
    <name evidence="2" type="ORF">D5S18_01035</name>
</gene>